<accession>A0A3L9MGD2</accession>
<sequence>MTKYSFKNDYSEGAHPVILQRLIETNLQQTVGYGDDIFCNEARALIKEYIQRDSAIHFVSGGTQANLIVISSILRPYESVIAADSGHIAVHETGAIEATGHKVNTIPTSNGKITPQQVQEVLNLHTDEHMVKPKMVYISNSTEVGSVYTKSELTDLYQFCQENKLYLFVDGARLGSALTSSKCDLTLEDMAHLTDVFYIGGTKNGALIGEAIIINDQELNENFRFHIKQRGGMLAKGRLIGIQFAELFKNDLFFEMGKHANAMAKKLADEITSKGFSFLTEPSSNQIFPIFPNHLIEQLQENFDFFIWQKVDENSSAIRLVTSWATPEEQVDQFLNQI</sequence>
<dbReference type="Proteomes" id="UP000275348">
    <property type="component" value="Unassembled WGS sequence"/>
</dbReference>
<dbReference type="InterPro" id="IPR001597">
    <property type="entry name" value="ArAA_b-elim_lyase/Thr_aldolase"/>
</dbReference>
<feature type="domain" description="Aromatic amino acid beta-eliminating lyase/threonine aldolase" evidence="4">
    <location>
        <begin position="25"/>
        <end position="287"/>
    </location>
</feature>
<dbReference type="SUPFAM" id="SSF53383">
    <property type="entry name" value="PLP-dependent transferases"/>
    <property type="match status" value="1"/>
</dbReference>
<evidence type="ECO:0000313" key="5">
    <source>
        <dbReference type="EMBL" id="RLZ11845.1"/>
    </source>
</evidence>
<dbReference type="GO" id="GO:0016829">
    <property type="term" value="F:lyase activity"/>
    <property type="evidence" value="ECO:0007669"/>
    <property type="project" value="InterPro"/>
</dbReference>
<name>A0A3L9MGD2_9FLAO</name>
<dbReference type="InterPro" id="IPR015424">
    <property type="entry name" value="PyrdxlP-dep_Trfase"/>
</dbReference>
<comment type="cofactor">
    <cofactor evidence="1">
        <name>pyridoxal 5'-phosphate</name>
        <dbReference type="ChEBI" id="CHEBI:597326"/>
    </cofactor>
</comment>
<keyword evidence="3" id="KW-0663">Pyridoxal phosphate</keyword>
<dbReference type="InterPro" id="IPR015421">
    <property type="entry name" value="PyrdxlP-dep_Trfase_major"/>
</dbReference>
<dbReference type="Gene3D" id="3.90.1150.10">
    <property type="entry name" value="Aspartate Aminotransferase, domain 1"/>
    <property type="match status" value="1"/>
</dbReference>
<dbReference type="PANTHER" id="PTHR48097">
    <property type="entry name" value="L-THREONINE ALDOLASE-RELATED"/>
    <property type="match status" value="1"/>
</dbReference>
<organism evidence="5 6">
    <name type="scientific">Faecalibacter macacae</name>
    <dbReference type="NCBI Taxonomy" id="1859289"/>
    <lineage>
        <taxon>Bacteria</taxon>
        <taxon>Pseudomonadati</taxon>
        <taxon>Bacteroidota</taxon>
        <taxon>Flavobacteriia</taxon>
        <taxon>Flavobacteriales</taxon>
        <taxon>Weeksellaceae</taxon>
        <taxon>Faecalibacter</taxon>
    </lineage>
</organism>
<dbReference type="OrthoDB" id="9774495at2"/>
<dbReference type="PANTHER" id="PTHR48097:SF5">
    <property type="entry name" value="LOW SPECIFICITY L-THREONINE ALDOLASE"/>
    <property type="match status" value="1"/>
</dbReference>
<reference evidence="5 6" key="1">
    <citation type="submission" date="2018-10" db="EMBL/GenBank/DDBJ databases">
        <authorList>
            <person name="Chen X."/>
        </authorList>
    </citation>
    <scope>NUCLEOTIDE SEQUENCE [LARGE SCALE GENOMIC DNA]</scope>
    <source>
        <strain evidence="5 6">YIM 102668</strain>
    </source>
</reference>
<comment type="similarity">
    <text evidence="2">Belongs to the threonine aldolase family.</text>
</comment>
<evidence type="ECO:0000256" key="1">
    <source>
        <dbReference type="ARBA" id="ARBA00001933"/>
    </source>
</evidence>
<dbReference type="Pfam" id="PF01212">
    <property type="entry name" value="Beta_elim_lyase"/>
    <property type="match status" value="1"/>
</dbReference>
<dbReference type="Gene3D" id="3.40.640.10">
    <property type="entry name" value="Type I PLP-dependent aspartate aminotransferase-like (Major domain)"/>
    <property type="match status" value="1"/>
</dbReference>
<gene>
    <name evidence="5" type="ORF">EAH69_02685</name>
</gene>
<dbReference type="GO" id="GO:0006520">
    <property type="term" value="P:amino acid metabolic process"/>
    <property type="evidence" value="ECO:0007669"/>
    <property type="project" value="InterPro"/>
</dbReference>
<dbReference type="AlphaFoldDB" id="A0A3L9MGD2"/>
<evidence type="ECO:0000259" key="4">
    <source>
        <dbReference type="Pfam" id="PF01212"/>
    </source>
</evidence>
<proteinExistence type="inferred from homology"/>
<keyword evidence="6" id="KW-1185">Reference proteome</keyword>
<dbReference type="EMBL" id="RDOJ01000003">
    <property type="protein sequence ID" value="RLZ11845.1"/>
    <property type="molecule type" value="Genomic_DNA"/>
</dbReference>
<evidence type="ECO:0000256" key="2">
    <source>
        <dbReference type="ARBA" id="ARBA00006966"/>
    </source>
</evidence>
<dbReference type="RefSeq" id="WP_121933655.1">
    <property type="nucleotide sequence ID" value="NZ_RDOJ01000003.1"/>
</dbReference>
<evidence type="ECO:0000313" key="6">
    <source>
        <dbReference type="Proteomes" id="UP000275348"/>
    </source>
</evidence>
<dbReference type="InterPro" id="IPR015422">
    <property type="entry name" value="PyrdxlP-dep_Trfase_small"/>
</dbReference>
<comment type="caution">
    <text evidence="5">The sequence shown here is derived from an EMBL/GenBank/DDBJ whole genome shotgun (WGS) entry which is preliminary data.</text>
</comment>
<protein>
    <submittedName>
        <fullName evidence="5">Low specificity L-threonine aldolase</fullName>
    </submittedName>
</protein>
<evidence type="ECO:0000256" key="3">
    <source>
        <dbReference type="ARBA" id="ARBA00022898"/>
    </source>
</evidence>